<dbReference type="Gene3D" id="3.60.10.10">
    <property type="entry name" value="Endonuclease/exonuclease/phosphatase"/>
    <property type="match status" value="1"/>
</dbReference>
<dbReference type="EMBL" id="OIVN01001648">
    <property type="protein sequence ID" value="SPC96227.1"/>
    <property type="molecule type" value="Genomic_DNA"/>
</dbReference>
<evidence type="ECO:0000259" key="2">
    <source>
        <dbReference type="Pfam" id="PF03372"/>
    </source>
</evidence>
<dbReference type="InterPro" id="IPR005135">
    <property type="entry name" value="Endo/exonuclease/phosphatase"/>
</dbReference>
<dbReference type="GO" id="GO:0003824">
    <property type="term" value="F:catalytic activity"/>
    <property type="evidence" value="ECO:0007669"/>
    <property type="project" value="InterPro"/>
</dbReference>
<organism evidence="3">
    <name type="scientific">Fagus sylvatica</name>
    <name type="common">Beechnut</name>
    <dbReference type="NCBI Taxonomy" id="28930"/>
    <lineage>
        <taxon>Eukaryota</taxon>
        <taxon>Viridiplantae</taxon>
        <taxon>Streptophyta</taxon>
        <taxon>Embryophyta</taxon>
        <taxon>Tracheophyta</taxon>
        <taxon>Spermatophyta</taxon>
        <taxon>Magnoliopsida</taxon>
        <taxon>eudicotyledons</taxon>
        <taxon>Gunneridae</taxon>
        <taxon>Pentapetalae</taxon>
        <taxon>rosids</taxon>
        <taxon>fabids</taxon>
        <taxon>Fagales</taxon>
        <taxon>Fagaceae</taxon>
        <taxon>Fagus</taxon>
    </lineage>
</organism>
<dbReference type="SUPFAM" id="SSF56219">
    <property type="entry name" value="DNase I-like"/>
    <property type="match status" value="1"/>
</dbReference>
<dbReference type="Pfam" id="PF03372">
    <property type="entry name" value="Exo_endo_phos"/>
    <property type="match status" value="1"/>
</dbReference>
<dbReference type="PANTHER" id="PTHR33710">
    <property type="entry name" value="BNAC02G09200D PROTEIN"/>
    <property type="match status" value="1"/>
</dbReference>
<evidence type="ECO:0000313" key="3">
    <source>
        <dbReference type="EMBL" id="SPC96227.1"/>
    </source>
</evidence>
<dbReference type="AlphaFoldDB" id="A0A2N9G0A2"/>
<feature type="region of interest" description="Disordered" evidence="1">
    <location>
        <begin position="179"/>
        <end position="219"/>
    </location>
</feature>
<evidence type="ECO:0000256" key="1">
    <source>
        <dbReference type="SAM" id="MobiDB-lite"/>
    </source>
</evidence>
<feature type="region of interest" description="Disordered" evidence="1">
    <location>
        <begin position="142"/>
        <end position="167"/>
    </location>
</feature>
<protein>
    <recommendedName>
        <fullName evidence="2">Endonuclease/exonuclease/phosphatase domain-containing protein</fullName>
    </recommendedName>
</protein>
<dbReference type="InterPro" id="IPR036691">
    <property type="entry name" value="Endo/exonu/phosph_ase_sf"/>
</dbReference>
<proteinExistence type="predicted"/>
<gene>
    <name evidence="3" type="ORF">FSB_LOCUS24109</name>
</gene>
<name>A0A2N9G0A2_FAGSY</name>
<dbReference type="PANTHER" id="PTHR33710:SF77">
    <property type="entry name" value="DNASE I-LIKE SUPERFAMILY PROTEIN"/>
    <property type="match status" value="1"/>
</dbReference>
<reference evidence="3" key="1">
    <citation type="submission" date="2018-02" db="EMBL/GenBank/DDBJ databases">
        <authorList>
            <person name="Cohen D.B."/>
            <person name="Kent A.D."/>
        </authorList>
    </citation>
    <scope>NUCLEOTIDE SEQUENCE</scope>
</reference>
<feature type="domain" description="Endonuclease/exonuclease/phosphatase" evidence="2">
    <location>
        <begin position="459"/>
        <end position="612"/>
    </location>
</feature>
<sequence>MGNSEVIGAHCLLGKLLSYKFFNKGALKSTMLRLWGGARGTTAHDIGKNLFVFQFQNDYERCRFHGVPLFYMTKQTGERVAFGKVEEVDVPENEVGWGHFYVYVLLWTSPNRFRGLSRSSSSLEMTKQYGSWLRDSDVGPRRNAVGGGRSISQQSLPLPPRGVGRGKFSKFENNRRADFVGSSSRSAREKIAQNQEPILPTHPGLSPMRSPRKHRYGKMGAVPVPGTSWVRIPLGYRCMRTPGVPDFGQKKNFRHSISRRLVSAPDSLSSTLCLSLPPPPVSSVSALSVSALLCLCVSALALRLSLLSVNGRGSALLCSTSSFRSSGHKDKLVSDVVGAKQLDGLSAIPVSTQQPDNSATEDSAIPAKVKLHGAVDVGSSNHPSHAELPRGDDMHQVAREASSAIPNKGTKNGKKFWKRLACEKGNVFGSTVEGCYPASSGPMRLLCRNCRGLGNPCTVRGGLAMLWSDQVELAISTYSRNHIDAGVAEKSTGKGFRLTGFYGNPKTHKHKESWALLKHLSSLSSEPWVCMGDFNEILDNSERWGWGSRPGWQIEDFRDVVVHFELHDLGFDGQPFTWRNKREAKRDDADFVIARLDRVLASASWLDRKRKRVFRFRAMWTMEEECKGVIDQAWNSEVSEGSPMFQVVKKLKGCRGSLIAWSKLLKDFTSSEVSQSLKQMYPTKAPSSDGMSAIFYQTYWEIVGLEIVSKILANRLKRVLPLVVSESQSAFVPGHLIIDNVLVAFEVMHSMSLKRRGRLGQMAIKLDMSKAYDKHDKKKRAHWIRWSQLCLCKEAGGLGFRDLRMFNQALLAKQGWRLIQQTDSLFCRVFKAKYFSGTTFMEAKLGHRSLLCLEKYCFGPQCVEDGVEVAYREWQTGLKICSGAGFSGRRFGGAFCSFGLAFIGRSLGKNCCRFVDGRHHYVAVTISPVYGVVCVQ</sequence>
<accession>A0A2N9G0A2</accession>